<protein>
    <recommendedName>
        <fullName evidence="2 6">Orotate phosphoribosyltransferase</fullName>
        <shortName evidence="6">OPRT</shortName>
        <shortName evidence="6">OPRTase</shortName>
        <ecNumber evidence="2 6">2.4.2.10</ecNumber>
    </recommendedName>
</protein>
<keyword evidence="3 6" id="KW-0328">Glycosyltransferase</keyword>
<comment type="similarity">
    <text evidence="6">Belongs to the purine/pyrimidine phosphoribosyltransferase family. PyrE subfamily.</text>
</comment>
<dbReference type="InterPro" id="IPR029057">
    <property type="entry name" value="PRTase-like"/>
</dbReference>
<comment type="subunit">
    <text evidence="6">Homodimer.</text>
</comment>
<dbReference type="CDD" id="cd06223">
    <property type="entry name" value="PRTases_typeI"/>
    <property type="match status" value="1"/>
</dbReference>
<name>A0A2H0UA49_9BACT</name>
<dbReference type="EMBL" id="PFBM01000009">
    <property type="protein sequence ID" value="PIR82655.1"/>
    <property type="molecule type" value="Genomic_DNA"/>
</dbReference>
<evidence type="ECO:0000256" key="1">
    <source>
        <dbReference type="ARBA" id="ARBA00004889"/>
    </source>
</evidence>
<feature type="binding site" description="in other chain" evidence="6">
    <location>
        <begin position="127"/>
        <end position="135"/>
    </location>
    <ligand>
        <name>5-phospho-alpha-D-ribose 1-diphosphate</name>
        <dbReference type="ChEBI" id="CHEBI:58017"/>
        <note>ligand shared between dimeric partners</note>
    </ligand>
</feature>
<feature type="binding site" evidence="6">
    <location>
        <position position="159"/>
    </location>
    <ligand>
        <name>orotate</name>
        <dbReference type="ChEBI" id="CHEBI:30839"/>
    </ligand>
</feature>
<dbReference type="Pfam" id="PF00156">
    <property type="entry name" value="Pribosyltran"/>
    <property type="match status" value="1"/>
</dbReference>
<dbReference type="SUPFAM" id="SSF53271">
    <property type="entry name" value="PRTase-like"/>
    <property type="match status" value="1"/>
</dbReference>
<dbReference type="GO" id="GO:0019856">
    <property type="term" value="P:pyrimidine nucleobase biosynthetic process"/>
    <property type="evidence" value="ECO:0007669"/>
    <property type="project" value="TreeGrafter"/>
</dbReference>
<evidence type="ECO:0000256" key="3">
    <source>
        <dbReference type="ARBA" id="ARBA00022676"/>
    </source>
</evidence>
<keyword evidence="4 6" id="KW-0808">Transferase</keyword>
<comment type="pathway">
    <text evidence="1 6">Pyrimidine metabolism; UMP biosynthesis via de novo pathway; UMP from orotate: step 1/2.</text>
</comment>
<reference evidence="9" key="1">
    <citation type="submission" date="2017-09" db="EMBL/GenBank/DDBJ databases">
        <title>Depth-based differentiation of microbial function through sediment-hosted aquifers and enrichment of novel symbionts in the deep terrestrial subsurface.</title>
        <authorList>
            <person name="Probst A.J."/>
            <person name="Ladd B."/>
            <person name="Jarett J.K."/>
            <person name="Geller-Mcgrath D.E."/>
            <person name="Sieber C.M.K."/>
            <person name="Emerson J.B."/>
            <person name="Anantharaman K."/>
            <person name="Thomas B.C."/>
            <person name="Malmstrom R."/>
            <person name="Stieglmeier M."/>
            <person name="Klingl A."/>
            <person name="Woyke T."/>
            <person name="Ryan C.M."/>
            <person name="Banfield J.F."/>
        </authorList>
    </citation>
    <scope>NUCLEOTIDE SEQUENCE [LARGE SCALE GENOMIC DNA]</scope>
</reference>
<comment type="cofactor">
    <cofactor evidence="6">
        <name>Mg(2+)</name>
        <dbReference type="ChEBI" id="CHEBI:18420"/>
    </cofactor>
</comment>
<dbReference type="PANTHER" id="PTHR19278:SF9">
    <property type="entry name" value="URIDINE 5'-MONOPHOSPHATE SYNTHASE"/>
    <property type="match status" value="1"/>
</dbReference>
<evidence type="ECO:0000313" key="9">
    <source>
        <dbReference type="Proteomes" id="UP000231379"/>
    </source>
</evidence>
<dbReference type="InterPro" id="IPR000836">
    <property type="entry name" value="PRTase_dom"/>
</dbReference>
<keyword evidence="6" id="KW-0460">Magnesium</keyword>
<feature type="binding site" description="in other chain" evidence="6">
    <location>
        <position position="102"/>
    </location>
    <ligand>
        <name>5-phospho-alpha-D-ribose 1-diphosphate</name>
        <dbReference type="ChEBI" id="CHEBI:58017"/>
        <note>ligand shared between dimeric partners</note>
    </ligand>
</feature>
<feature type="domain" description="Phosphoribosyltransferase" evidence="7">
    <location>
        <begin position="55"/>
        <end position="161"/>
    </location>
</feature>
<gene>
    <name evidence="6" type="primary">pyrE</name>
    <name evidence="8" type="ORF">COU20_01270</name>
</gene>
<dbReference type="Gene3D" id="3.40.50.2020">
    <property type="match status" value="1"/>
</dbReference>
<dbReference type="Proteomes" id="UP000231379">
    <property type="component" value="Unassembled WGS sequence"/>
</dbReference>
<dbReference type="InterPro" id="IPR023031">
    <property type="entry name" value="OPRT"/>
</dbReference>
<comment type="function">
    <text evidence="6">Catalyzes the transfer of a ribosyl phosphate group from 5-phosphoribose 1-diphosphate to orotate, leading to the formation of orotidine monophosphate (OMP).</text>
</comment>
<sequence length="214" mass="23247">MMRMALSEQEVLEMLENAGAFRTGHFVFTSGRHSDTYINKDALYTFTKETSRLCREFAERFKDDGIEAVVGPAIGAALLAQWTAYHLTDMLGKNIPGVYADKDGQGEFILKRGYDRVVSGKRVLVVEDLTTTGGSIKKAIDVARASGADVAGAAVIANRGDVQPAQIGDPPRFESLVAVQLESWAPAECELCKRNIPVNVEVGHGREFLAERGG</sequence>
<evidence type="ECO:0000313" key="8">
    <source>
        <dbReference type="EMBL" id="PIR82655.1"/>
    </source>
</evidence>
<comment type="caution">
    <text evidence="6">Lacks conserved residue(s) required for the propagation of feature annotation.</text>
</comment>
<dbReference type="HAMAP" id="MF_01208">
    <property type="entry name" value="PyrE"/>
    <property type="match status" value="1"/>
</dbReference>
<dbReference type="GO" id="GO:0004588">
    <property type="term" value="F:orotate phosphoribosyltransferase activity"/>
    <property type="evidence" value="ECO:0007669"/>
    <property type="project" value="UniProtKB-UniRule"/>
</dbReference>
<accession>A0A2H0UA49</accession>
<evidence type="ECO:0000256" key="6">
    <source>
        <dbReference type="HAMAP-Rule" id="MF_01208"/>
    </source>
</evidence>
<dbReference type="AlphaFoldDB" id="A0A2H0UA49"/>
<feature type="binding site" evidence="6">
    <location>
        <position position="131"/>
    </location>
    <ligand>
        <name>orotate</name>
        <dbReference type="ChEBI" id="CHEBI:30839"/>
    </ligand>
</feature>
<dbReference type="UniPathway" id="UPA00070">
    <property type="reaction ID" value="UER00119"/>
</dbReference>
<evidence type="ECO:0000256" key="2">
    <source>
        <dbReference type="ARBA" id="ARBA00011971"/>
    </source>
</evidence>
<dbReference type="EC" id="2.4.2.10" evidence="2 6"/>
<dbReference type="GO" id="GO:0000287">
    <property type="term" value="F:magnesium ion binding"/>
    <property type="evidence" value="ECO:0007669"/>
    <property type="project" value="UniProtKB-UniRule"/>
</dbReference>
<organism evidence="8 9">
    <name type="scientific">Candidatus Kaiserbacteria bacterium CG10_big_fil_rev_8_21_14_0_10_59_10</name>
    <dbReference type="NCBI Taxonomy" id="1974612"/>
    <lineage>
        <taxon>Bacteria</taxon>
        <taxon>Candidatus Kaiseribacteriota</taxon>
    </lineage>
</organism>
<proteinExistence type="inferred from homology"/>
<keyword evidence="5 6" id="KW-0665">Pyrimidine biosynthesis</keyword>
<evidence type="ECO:0000256" key="4">
    <source>
        <dbReference type="ARBA" id="ARBA00022679"/>
    </source>
</evidence>
<dbReference type="GO" id="GO:0044205">
    <property type="term" value="P:'de novo' UMP biosynthetic process"/>
    <property type="evidence" value="ECO:0007669"/>
    <property type="project" value="UniProtKB-UniRule"/>
</dbReference>
<evidence type="ECO:0000256" key="5">
    <source>
        <dbReference type="ARBA" id="ARBA00022975"/>
    </source>
</evidence>
<comment type="catalytic activity">
    <reaction evidence="6">
        <text>orotidine 5'-phosphate + diphosphate = orotate + 5-phospho-alpha-D-ribose 1-diphosphate</text>
        <dbReference type="Rhea" id="RHEA:10380"/>
        <dbReference type="ChEBI" id="CHEBI:30839"/>
        <dbReference type="ChEBI" id="CHEBI:33019"/>
        <dbReference type="ChEBI" id="CHEBI:57538"/>
        <dbReference type="ChEBI" id="CHEBI:58017"/>
        <dbReference type="EC" id="2.4.2.10"/>
    </reaction>
</comment>
<dbReference type="PANTHER" id="PTHR19278">
    <property type="entry name" value="OROTATE PHOSPHORIBOSYLTRANSFERASE"/>
    <property type="match status" value="1"/>
</dbReference>
<comment type="caution">
    <text evidence="8">The sequence shown here is derived from an EMBL/GenBank/DDBJ whole genome shotgun (WGS) entry which is preliminary data.</text>
</comment>
<evidence type="ECO:0000259" key="7">
    <source>
        <dbReference type="Pfam" id="PF00156"/>
    </source>
</evidence>